<name>R0KYG3_ANAPL</name>
<organism evidence="1 2">
    <name type="scientific">Anas platyrhynchos</name>
    <name type="common">Mallard</name>
    <name type="synonym">Anas boschas</name>
    <dbReference type="NCBI Taxonomy" id="8839"/>
    <lineage>
        <taxon>Eukaryota</taxon>
        <taxon>Metazoa</taxon>
        <taxon>Chordata</taxon>
        <taxon>Craniata</taxon>
        <taxon>Vertebrata</taxon>
        <taxon>Euteleostomi</taxon>
        <taxon>Archelosauria</taxon>
        <taxon>Archosauria</taxon>
        <taxon>Dinosauria</taxon>
        <taxon>Saurischia</taxon>
        <taxon>Theropoda</taxon>
        <taxon>Coelurosauria</taxon>
        <taxon>Aves</taxon>
        <taxon>Neognathae</taxon>
        <taxon>Galloanserae</taxon>
        <taxon>Anseriformes</taxon>
        <taxon>Anatidae</taxon>
        <taxon>Anatinae</taxon>
        <taxon>Anas</taxon>
    </lineage>
</organism>
<sequence>MLDSMNFQQLKEVELEVAKNNQKLLAVSKVLTCQCPHRNNFPISTKLLFSQLKEELMFWQVTELLWVHRMLQVEQDQLQVGIWLPCTGSRCGWGMSLRMAPPGAVPADGQNEEGLFPFGSVGISHVAASGAASAFLPVPEEPGSTFRTSWYWDVYQDVPLSCG</sequence>
<gene>
    <name evidence="1" type="ORF">Anapl_12031</name>
</gene>
<protein>
    <submittedName>
        <fullName evidence="1">Uncharacterized protein</fullName>
    </submittedName>
</protein>
<dbReference type="Proteomes" id="UP000296049">
    <property type="component" value="Unassembled WGS sequence"/>
</dbReference>
<keyword evidence="2" id="KW-1185">Reference proteome</keyword>
<evidence type="ECO:0000313" key="1">
    <source>
        <dbReference type="EMBL" id="EOA94249.1"/>
    </source>
</evidence>
<proteinExistence type="predicted"/>
<dbReference type="EMBL" id="KB744908">
    <property type="protein sequence ID" value="EOA94249.1"/>
    <property type="molecule type" value="Genomic_DNA"/>
</dbReference>
<accession>R0KYG3</accession>
<evidence type="ECO:0000313" key="2">
    <source>
        <dbReference type="Proteomes" id="UP000296049"/>
    </source>
</evidence>
<reference evidence="2" key="1">
    <citation type="journal article" date="2013" name="Nat. Genet.">
        <title>The duck genome and transcriptome provide insight into an avian influenza virus reservoir species.</title>
        <authorList>
            <person name="Huang Y."/>
            <person name="Li Y."/>
            <person name="Burt D.W."/>
            <person name="Chen H."/>
            <person name="Zhang Y."/>
            <person name="Qian W."/>
            <person name="Kim H."/>
            <person name="Gan S."/>
            <person name="Zhao Y."/>
            <person name="Li J."/>
            <person name="Yi K."/>
            <person name="Feng H."/>
            <person name="Zhu P."/>
            <person name="Li B."/>
            <person name="Liu Q."/>
            <person name="Fairley S."/>
            <person name="Magor K.E."/>
            <person name="Du Z."/>
            <person name="Hu X."/>
            <person name="Goodman L."/>
            <person name="Tafer H."/>
            <person name="Vignal A."/>
            <person name="Lee T."/>
            <person name="Kim K.W."/>
            <person name="Sheng Z."/>
            <person name="An Y."/>
            <person name="Searle S."/>
            <person name="Herrero J."/>
            <person name="Groenen M.A."/>
            <person name="Crooijmans R.P."/>
            <person name="Faraut T."/>
            <person name="Cai Q."/>
            <person name="Webster R.G."/>
            <person name="Aldridge J.R."/>
            <person name="Warren W.C."/>
            <person name="Bartschat S."/>
            <person name="Kehr S."/>
            <person name="Marz M."/>
            <person name="Stadler P.F."/>
            <person name="Smith J."/>
            <person name="Kraus R.H."/>
            <person name="Zhao Y."/>
            <person name="Ren L."/>
            <person name="Fei J."/>
            <person name="Morisson M."/>
            <person name="Kaiser P."/>
            <person name="Griffin D.K."/>
            <person name="Rao M."/>
            <person name="Pitel F."/>
            <person name="Wang J."/>
            <person name="Li N."/>
        </authorList>
    </citation>
    <scope>NUCLEOTIDE SEQUENCE [LARGE SCALE GENOMIC DNA]</scope>
</reference>
<dbReference type="AlphaFoldDB" id="R0KYG3"/>